<evidence type="ECO:0000259" key="1">
    <source>
        <dbReference type="Pfam" id="PF02525"/>
    </source>
</evidence>
<name>W9GAI3_9MICO</name>
<reference evidence="2 3" key="1">
    <citation type="submission" date="2013-08" db="EMBL/GenBank/DDBJ databases">
        <title>Intrasporangium oryzae NRRL B-24470.</title>
        <authorList>
            <person name="Liu H."/>
            <person name="Wang G."/>
        </authorList>
    </citation>
    <scope>NUCLEOTIDE SEQUENCE [LARGE SCALE GENOMIC DNA]</scope>
    <source>
        <strain evidence="2 3">NRRL B-24470</strain>
    </source>
</reference>
<sequence length="143" mass="15544">MSLAAFGCGSAADALLIAAPLYNLGIPAGLKSWLDHIYTDIRLFPGFSITYPLAGRRCVVVTARGGAYGPGSPTHGWDYENPFMRRQLVDILGLDLTEIVVDLTLAHLDPRKAEVLSVAEESHRQGHAEAERLGRELMLEQTA</sequence>
<evidence type="ECO:0000313" key="2">
    <source>
        <dbReference type="EMBL" id="EWT01848.1"/>
    </source>
</evidence>
<dbReference type="PANTHER" id="PTHR43741">
    <property type="entry name" value="FMN-DEPENDENT NADH-AZOREDUCTASE 1"/>
    <property type="match status" value="1"/>
</dbReference>
<keyword evidence="3" id="KW-1185">Reference proteome</keyword>
<dbReference type="PANTHER" id="PTHR43741:SF4">
    <property type="entry name" value="FMN-DEPENDENT NADH:QUINONE OXIDOREDUCTASE"/>
    <property type="match status" value="1"/>
</dbReference>
<dbReference type="InterPro" id="IPR029039">
    <property type="entry name" value="Flavoprotein-like_sf"/>
</dbReference>
<organism evidence="2 3">
    <name type="scientific">Intrasporangium oryzae NRRL B-24470</name>
    <dbReference type="NCBI Taxonomy" id="1386089"/>
    <lineage>
        <taxon>Bacteria</taxon>
        <taxon>Bacillati</taxon>
        <taxon>Actinomycetota</taxon>
        <taxon>Actinomycetes</taxon>
        <taxon>Micrococcales</taxon>
        <taxon>Intrasporangiaceae</taxon>
        <taxon>Intrasporangium</taxon>
    </lineage>
</organism>
<accession>W9GAI3</accession>
<dbReference type="Gene3D" id="3.40.50.360">
    <property type="match status" value="1"/>
</dbReference>
<protein>
    <recommendedName>
        <fullName evidence="1">Flavodoxin-like fold domain-containing protein</fullName>
    </recommendedName>
</protein>
<dbReference type="Pfam" id="PF02525">
    <property type="entry name" value="Flavodoxin_2"/>
    <property type="match status" value="1"/>
</dbReference>
<proteinExistence type="predicted"/>
<evidence type="ECO:0000313" key="3">
    <source>
        <dbReference type="Proteomes" id="UP000019489"/>
    </source>
</evidence>
<dbReference type="RefSeq" id="WP_051510410.1">
    <property type="nucleotide sequence ID" value="NZ_AWSA01000017.1"/>
</dbReference>
<gene>
    <name evidence="2" type="ORF">N865_07925</name>
</gene>
<dbReference type="eggNOG" id="COG1182">
    <property type="taxonomic scope" value="Bacteria"/>
</dbReference>
<dbReference type="STRING" id="1386089.N865_07925"/>
<dbReference type="SUPFAM" id="SSF52218">
    <property type="entry name" value="Flavoproteins"/>
    <property type="match status" value="1"/>
</dbReference>
<dbReference type="EMBL" id="AWSA01000017">
    <property type="protein sequence ID" value="EWT01848.1"/>
    <property type="molecule type" value="Genomic_DNA"/>
</dbReference>
<dbReference type="InterPro" id="IPR050104">
    <property type="entry name" value="FMN-dep_NADH:Q_OxRdtase_AzoR1"/>
</dbReference>
<dbReference type="Proteomes" id="UP000019489">
    <property type="component" value="Unassembled WGS sequence"/>
</dbReference>
<dbReference type="AlphaFoldDB" id="W9GAI3"/>
<comment type="caution">
    <text evidence="2">The sequence shown here is derived from an EMBL/GenBank/DDBJ whole genome shotgun (WGS) entry which is preliminary data.</text>
</comment>
<dbReference type="InterPro" id="IPR003680">
    <property type="entry name" value="Flavodoxin_fold"/>
</dbReference>
<feature type="domain" description="Flavodoxin-like fold" evidence="1">
    <location>
        <begin position="11"/>
        <end position="101"/>
    </location>
</feature>